<keyword evidence="3" id="KW-1185">Reference proteome</keyword>
<dbReference type="Gene3D" id="3.90.226.10">
    <property type="entry name" value="2-enoyl-CoA Hydratase, Chain A, domain 1"/>
    <property type="match status" value="1"/>
</dbReference>
<dbReference type="PANTHER" id="PTHR11941:SF54">
    <property type="entry name" value="ENOYL-COA HYDRATASE, MITOCHONDRIAL"/>
    <property type="match status" value="1"/>
</dbReference>
<dbReference type="Proteomes" id="UP000813385">
    <property type="component" value="Unassembled WGS sequence"/>
</dbReference>
<gene>
    <name evidence="2" type="ORF">B0T11DRAFT_324806</name>
</gene>
<dbReference type="InterPro" id="IPR029045">
    <property type="entry name" value="ClpP/crotonase-like_dom_sf"/>
</dbReference>
<dbReference type="OrthoDB" id="410701at2759"/>
<keyword evidence="1" id="KW-0732">Signal</keyword>
<reference evidence="2" key="1">
    <citation type="journal article" date="2021" name="Nat. Commun.">
        <title>Genetic determinants of endophytism in the Arabidopsis root mycobiome.</title>
        <authorList>
            <person name="Mesny F."/>
            <person name="Miyauchi S."/>
            <person name="Thiergart T."/>
            <person name="Pickel B."/>
            <person name="Atanasova L."/>
            <person name="Karlsson M."/>
            <person name="Huettel B."/>
            <person name="Barry K.W."/>
            <person name="Haridas S."/>
            <person name="Chen C."/>
            <person name="Bauer D."/>
            <person name="Andreopoulos W."/>
            <person name="Pangilinan J."/>
            <person name="LaButti K."/>
            <person name="Riley R."/>
            <person name="Lipzen A."/>
            <person name="Clum A."/>
            <person name="Drula E."/>
            <person name="Henrissat B."/>
            <person name="Kohler A."/>
            <person name="Grigoriev I.V."/>
            <person name="Martin F.M."/>
            <person name="Hacquard S."/>
        </authorList>
    </citation>
    <scope>NUCLEOTIDE SEQUENCE</scope>
    <source>
        <strain evidence="2">MPI-CAGE-AT-0016</strain>
    </source>
</reference>
<dbReference type="CDD" id="cd06558">
    <property type="entry name" value="crotonase-like"/>
    <property type="match status" value="1"/>
</dbReference>
<evidence type="ECO:0000313" key="2">
    <source>
        <dbReference type="EMBL" id="KAH7376952.1"/>
    </source>
</evidence>
<dbReference type="Pfam" id="PF00378">
    <property type="entry name" value="ECH_1"/>
    <property type="match status" value="1"/>
</dbReference>
<dbReference type="SUPFAM" id="SSF52096">
    <property type="entry name" value="ClpP/crotonase"/>
    <property type="match status" value="1"/>
</dbReference>
<dbReference type="InterPro" id="IPR001753">
    <property type="entry name" value="Enoyl-CoA_hydra/iso"/>
</dbReference>
<dbReference type="AlphaFoldDB" id="A0A8K0X9J5"/>
<dbReference type="GO" id="GO:0003824">
    <property type="term" value="F:catalytic activity"/>
    <property type="evidence" value="ECO:0007669"/>
    <property type="project" value="UniProtKB-ARBA"/>
</dbReference>
<dbReference type="EMBL" id="JAGPXD010000001">
    <property type="protein sequence ID" value="KAH7376952.1"/>
    <property type="molecule type" value="Genomic_DNA"/>
</dbReference>
<organism evidence="2 3">
    <name type="scientific">Plectosphaerella cucumerina</name>
    <dbReference type="NCBI Taxonomy" id="40658"/>
    <lineage>
        <taxon>Eukaryota</taxon>
        <taxon>Fungi</taxon>
        <taxon>Dikarya</taxon>
        <taxon>Ascomycota</taxon>
        <taxon>Pezizomycotina</taxon>
        <taxon>Sordariomycetes</taxon>
        <taxon>Hypocreomycetidae</taxon>
        <taxon>Glomerellales</taxon>
        <taxon>Plectosphaerellaceae</taxon>
        <taxon>Plectosphaerella</taxon>
    </lineage>
</organism>
<feature type="chain" id="PRO_5035441675" evidence="1">
    <location>
        <begin position="21"/>
        <end position="297"/>
    </location>
</feature>
<dbReference type="PANTHER" id="PTHR11941">
    <property type="entry name" value="ENOYL-COA HYDRATASE-RELATED"/>
    <property type="match status" value="1"/>
</dbReference>
<sequence length="297" mass="32501">MLPHLYNALALVSIVAPALALDLPEYRALRTSLSGGVLNVTFHNPDAPLINLWSQDTQDEMTDLVERLHVDNETKVVVFSSDVPRFFIAHLDTAIFAGPNTNFIFTFATLLYNITTLPQVTIGAIEGRARGAGAEFISSLDMRFASKVDTLLGQPEVCAGLTPGAGGGVLLAQLVGRAQAMEYILSARDMTASEAERIGWINKAFESGAEMRAHINTLTSRIRLFPQASLRAAKESINRVARPTFEEIYAEAESFTRVVRDPIVQQVQVASGAVLASMDVLEAELTLPDWAHLWYEE</sequence>
<feature type="signal peptide" evidence="1">
    <location>
        <begin position="1"/>
        <end position="20"/>
    </location>
</feature>
<accession>A0A8K0X9J5</accession>
<evidence type="ECO:0000256" key="1">
    <source>
        <dbReference type="SAM" id="SignalP"/>
    </source>
</evidence>
<name>A0A8K0X9J5_9PEZI</name>
<evidence type="ECO:0000313" key="3">
    <source>
        <dbReference type="Proteomes" id="UP000813385"/>
    </source>
</evidence>
<comment type="caution">
    <text evidence="2">The sequence shown here is derived from an EMBL/GenBank/DDBJ whole genome shotgun (WGS) entry which is preliminary data.</text>
</comment>
<dbReference type="GO" id="GO:0006635">
    <property type="term" value="P:fatty acid beta-oxidation"/>
    <property type="evidence" value="ECO:0007669"/>
    <property type="project" value="TreeGrafter"/>
</dbReference>
<proteinExistence type="predicted"/>
<protein>
    <submittedName>
        <fullName evidence="2">ClpP/crotonase-like domain-containing protein</fullName>
    </submittedName>
</protein>